<dbReference type="GO" id="GO:0044205">
    <property type="term" value="P:'de novo' UMP biosynthetic process"/>
    <property type="evidence" value="ECO:0007669"/>
    <property type="project" value="UniProtKB-UniPathway"/>
</dbReference>
<evidence type="ECO:0000259" key="7">
    <source>
        <dbReference type="SMART" id="SM00934"/>
    </source>
</evidence>
<evidence type="ECO:0000313" key="11">
    <source>
        <dbReference type="Proteomes" id="UP000054826"/>
    </source>
</evidence>
<dbReference type="EC" id="2.4.2.10" evidence="2"/>
<dbReference type="GO" id="GO:0004590">
    <property type="term" value="F:orotidine-5'-phosphate decarboxylase activity"/>
    <property type="evidence" value="ECO:0007669"/>
    <property type="project" value="InterPro"/>
</dbReference>
<dbReference type="GO" id="GO:0006207">
    <property type="term" value="P:'de novo' pyrimidine nucleobase biosynthetic process"/>
    <property type="evidence" value="ECO:0007669"/>
    <property type="project" value="InterPro"/>
</dbReference>
<dbReference type="Proteomes" id="UP000054826">
    <property type="component" value="Unassembled WGS sequence"/>
</dbReference>
<name>A0A0V1DV74_TRIPS</name>
<protein>
    <recommendedName>
        <fullName evidence="2">orotate phosphoribosyltransferase</fullName>
        <ecNumber evidence="2">2.4.2.10</ecNumber>
    </recommendedName>
</protein>
<dbReference type="HAMAP" id="MF_01208">
    <property type="entry name" value="PyrE"/>
    <property type="match status" value="1"/>
</dbReference>
<evidence type="ECO:0000256" key="6">
    <source>
        <dbReference type="ARBA" id="ARBA00023239"/>
    </source>
</evidence>
<keyword evidence="4" id="KW-0808">Transferase</keyword>
<evidence type="ECO:0000313" key="9">
    <source>
        <dbReference type="EMBL" id="KRZ38574.1"/>
    </source>
</evidence>
<evidence type="ECO:0000256" key="3">
    <source>
        <dbReference type="ARBA" id="ARBA00022676"/>
    </source>
</evidence>
<dbReference type="InterPro" id="IPR023031">
    <property type="entry name" value="OPRT"/>
</dbReference>
<evidence type="ECO:0000313" key="10">
    <source>
        <dbReference type="Proteomes" id="UP000054632"/>
    </source>
</evidence>
<dbReference type="PANTHER" id="PTHR19278">
    <property type="entry name" value="OROTATE PHOSPHORIBOSYLTRANSFERASE"/>
    <property type="match status" value="1"/>
</dbReference>
<evidence type="ECO:0000256" key="1">
    <source>
        <dbReference type="ARBA" id="ARBA00004889"/>
    </source>
</evidence>
<dbReference type="EMBL" id="JYDV01000044">
    <property type="protein sequence ID" value="KRZ38574.1"/>
    <property type="molecule type" value="Genomic_DNA"/>
</dbReference>
<dbReference type="InterPro" id="IPR000836">
    <property type="entry name" value="PRTase_dom"/>
</dbReference>
<accession>A0A0V1DV74</accession>
<dbReference type="Pfam" id="PF00156">
    <property type="entry name" value="Pribosyltran"/>
    <property type="match status" value="1"/>
</dbReference>
<comment type="pathway">
    <text evidence="1">Pyrimidine metabolism; UMP biosynthesis via de novo pathway; UMP from orotate: step 1/2.</text>
</comment>
<evidence type="ECO:0000256" key="5">
    <source>
        <dbReference type="ARBA" id="ARBA00022975"/>
    </source>
</evidence>
<dbReference type="SMART" id="SM00934">
    <property type="entry name" value="OMPdecase"/>
    <property type="match status" value="1"/>
</dbReference>
<evidence type="ECO:0000256" key="4">
    <source>
        <dbReference type="ARBA" id="ARBA00022679"/>
    </source>
</evidence>
<dbReference type="Gene3D" id="3.20.20.70">
    <property type="entry name" value="Aldolase class I"/>
    <property type="match status" value="2"/>
</dbReference>
<dbReference type="SUPFAM" id="SSF53271">
    <property type="entry name" value="PRTase-like"/>
    <property type="match status" value="2"/>
</dbReference>
<dbReference type="UniPathway" id="UPA00070">
    <property type="reaction ID" value="UER00119"/>
</dbReference>
<feature type="domain" description="Orotidine 5'-phosphate decarboxylase" evidence="7">
    <location>
        <begin position="796"/>
        <end position="1008"/>
    </location>
</feature>
<feature type="non-terminal residue" evidence="8">
    <location>
        <position position="1027"/>
    </location>
</feature>
<dbReference type="InterPro" id="IPR001754">
    <property type="entry name" value="OMPdeCOase_dom"/>
</dbReference>
<keyword evidence="3" id="KW-0328">Glycosyltransferase</keyword>
<reference evidence="10 11" key="1">
    <citation type="submission" date="2015-01" db="EMBL/GenBank/DDBJ databases">
        <title>Evolution of Trichinella species and genotypes.</title>
        <authorList>
            <person name="Korhonen P.K."/>
            <person name="Edoardo P."/>
            <person name="Giuseppe L.R."/>
            <person name="Gasser R.B."/>
        </authorList>
    </citation>
    <scope>NUCLEOTIDE SEQUENCE [LARGE SCALE GENOMIC DNA]</scope>
    <source>
        <strain evidence="8">ISS13</strain>
        <strain evidence="9">ISS176</strain>
    </source>
</reference>
<dbReference type="InterPro" id="IPR013785">
    <property type="entry name" value="Aldolase_TIM"/>
</dbReference>
<evidence type="ECO:0000256" key="2">
    <source>
        <dbReference type="ARBA" id="ARBA00011971"/>
    </source>
</evidence>
<dbReference type="InterPro" id="IPR011060">
    <property type="entry name" value="RibuloseP-bd_barrel"/>
</dbReference>
<dbReference type="AlphaFoldDB" id="A0A0V1DV74"/>
<proteinExistence type="inferred from homology"/>
<dbReference type="Proteomes" id="UP000054632">
    <property type="component" value="Unassembled WGS sequence"/>
</dbReference>
<dbReference type="SUPFAM" id="SSF51366">
    <property type="entry name" value="Ribulose-phoshate binding barrel"/>
    <property type="match status" value="2"/>
</dbReference>
<sequence length="1027" mass="116381">LHRDYCPNQSNFHDLPTSARHFSETLAADYNPINFQSKFHNADQTTTNCNKHTRKLIRSFCQFVNNITVHLSSCHLLLTTTSLMMDAKYETFLTDLFHLGVIQFGEFQLKSNHTSPIYVDMRRMLSHPTLLNTAEDFMYEYAKELEYDVICGVPYGAIPLTSALSVKRCIPMIMQRKDAKSYGTKKIVEGVYQPGDKCLIIEDVITFGSSIAETARVLRAQGLIVTDALVILDRCQGASRNLESLGITKWSLFLLPDVLLLYEDRGLISNADCQRISSYLFNVTDKIAPSALENGLQEGAKVDEAGVWSVKAAKNAASLSHCLAKQLWEIAINKKSNLCVACKLSDPKEIIALAQQIGQFICMLIIRSDLIFKHPLVDFISELKACAKSNNFMIMDDRKFCDVSSIVEMQLTGGEWSIANWVDFVTVLPFSGRGVFSAIRQIKSENNFACFSVLSLHAKDSLVPKEFSEQSIKTAEEEIDVVAGVVCSKPPILDSRFLYLTAAGESDQALLRVEDFDGMQFLDVEYLEMNHGIQYADIYKVWACVVVKMIDECKELLKKLFHIGIFKLETVVMRSVYETPIFVDFQLAISYPEIMNKIEELVYSCLLQKLKFHSICGVPEGGLPLASIISVKRNIPLLMYDKTKETTPTGKVVDGVWKKSDKCLIVDDVLMFGHSLVDAANILRQNELEVTDAIVILDRCQGPDNFLRSNDIRRHYLFNFTDVLSYLNEQALLTDCECLKISNHLLAFSDLAGKFIDQCAMEKMIEPMFLSLDRLSVIYHPNARRLWEIAYSKQSNLCLACDLCSPSEILKLVEDVSTNICSLKLHAEIITISEMPDFFLRLKELSQAHKFMLINDGNYCDDSDVIIELMMNSPIKPAAWADFVTVQCLNGSSVFEAIEKVNKDYNVACLPVIEMSTSGNFFTEEYKKRALSLAQQYRKIVGGFICQKRPINDPSFLYISPGIHYKRGMKDQNWRTPDKAVRFNRDDIIVVGRGITKEKFSRVWAYTYQQISWDAFMIMDNAIVNRE</sequence>
<keyword evidence="6" id="KW-0456">Lyase</keyword>
<gene>
    <name evidence="8" type="primary">UMPS</name>
    <name evidence="8" type="ORF">T4A_4924</name>
    <name evidence="9" type="ORF">T4C_2465</name>
</gene>
<dbReference type="Gene3D" id="3.40.50.2020">
    <property type="match status" value="2"/>
</dbReference>
<dbReference type="NCBIfam" id="TIGR00336">
    <property type="entry name" value="pyrE"/>
    <property type="match status" value="1"/>
</dbReference>
<dbReference type="InterPro" id="IPR004467">
    <property type="entry name" value="Or_phspho_trans_dom"/>
</dbReference>
<feature type="non-terminal residue" evidence="8">
    <location>
        <position position="1"/>
    </location>
</feature>
<dbReference type="Pfam" id="PF00215">
    <property type="entry name" value="OMPdecase"/>
    <property type="match status" value="2"/>
</dbReference>
<evidence type="ECO:0000313" key="8">
    <source>
        <dbReference type="EMBL" id="KRY65420.1"/>
    </source>
</evidence>
<dbReference type="EMBL" id="JYDR01000212">
    <property type="protein sequence ID" value="KRY65420.1"/>
    <property type="molecule type" value="Genomic_DNA"/>
</dbReference>
<dbReference type="GO" id="GO:0004588">
    <property type="term" value="F:orotate phosphoribosyltransferase activity"/>
    <property type="evidence" value="ECO:0007669"/>
    <property type="project" value="UniProtKB-EC"/>
</dbReference>
<dbReference type="CDD" id="cd06223">
    <property type="entry name" value="PRTases_typeI"/>
    <property type="match status" value="2"/>
</dbReference>
<dbReference type="PANTHER" id="PTHR19278:SF9">
    <property type="entry name" value="URIDINE 5'-MONOPHOSPHATE SYNTHASE"/>
    <property type="match status" value="1"/>
</dbReference>
<keyword evidence="5" id="KW-0665">Pyrimidine biosynthesis</keyword>
<dbReference type="InterPro" id="IPR029057">
    <property type="entry name" value="PRTase-like"/>
</dbReference>
<organism evidence="8 10">
    <name type="scientific">Trichinella pseudospiralis</name>
    <name type="common">Parasitic roundworm</name>
    <dbReference type="NCBI Taxonomy" id="6337"/>
    <lineage>
        <taxon>Eukaryota</taxon>
        <taxon>Metazoa</taxon>
        <taxon>Ecdysozoa</taxon>
        <taxon>Nematoda</taxon>
        <taxon>Enoplea</taxon>
        <taxon>Dorylaimia</taxon>
        <taxon>Trichinellida</taxon>
        <taxon>Trichinellidae</taxon>
        <taxon>Trichinella</taxon>
    </lineage>
</organism>
<comment type="caution">
    <text evidence="8">The sequence shown here is derived from an EMBL/GenBank/DDBJ whole genome shotgun (WGS) entry which is preliminary data.</text>
</comment>